<accession>A0A939G6S8</accession>
<dbReference type="Proteomes" id="UP000664795">
    <property type="component" value="Unassembled WGS sequence"/>
</dbReference>
<keyword evidence="1" id="KW-1133">Transmembrane helix</keyword>
<evidence type="ECO:0000313" key="2">
    <source>
        <dbReference type="EMBL" id="MBO0931679.1"/>
    </source>
</evidence>
<feature type="transmembrane region" description="Helical" evidence="1">
    <location>
        <begin position="61"/>
        <end position="81"/>
    </location>
</feature>
<keyword evidence="1" id="KW-0472">Membrane</keyword>
<protein>
    <submittedName>
        <fullName evidence="2">Uncharacterized protein</fullName>
    </submittedName>
</protein>
<reference evidence="2 3" key="1">
    <citation type="submission" date="2021-03" db="EMBL/GenBank/DDBJ databases">
        <title>Fibrella sp. HMF5036 genome sequencing and assembly.</title>
        <authorList>
            <person name="Kang H."/>
            <person name="Kim H."/>
            <person name="Bae S."/>
            <person name="Joh K."/>
        </authorList>
    </citation>
    <scope>NUCLEOTIDE SEQUENCE [LARGE SCALE GENOMIC DNA]</scope>
    <source>
        <strain evidence="2 3">HMF5036</strain>
    </source>
</reference>
<evidence type="ECO:0000256" key="1">
    <source>
        <dbReference type="SAM" id="Phobius"/>
    </source>
</evidence>
<name>A0A939G6S8_9BACT</name>
<feature type="transmembrane region" description="Helical" evidence="1">
    <location>
        <begin position="141"/>
        <end position="160"/>
    </location>
</feature>
<keyword evidence="3" id="KW-1185">Reference proteome</keyword>
<dbReference type="AlphaFoldDB" id="A0A939G6S8"/>
<feature type="transmembrane region" description="Helical" evidence="1">
    <location>
        <begin position="101"/>
        <end position="121"/>
    </location>
</feature>
<dbReference type="SUPFAM" id="SSF81343">
    <property type="entry name" value="Fumarate reductase respiratory complex transmembrane subunits"/>
    <property type="match status" value="1"/>
</dbReference>
<organism evidence="2 3">
    <name type="scientific">Fibrella aquatilis</name>
    <dbReference type="NCBI Taxonomy" id="2817059"/>
    <lineage>
        <taxon>Bacteria</taxon>
        <taxon>Pseudomonadati</taxon>
        <taxon>Bacteroidota</taxon>
        <taxon>Cytophagia</taxon>
        <taxon>Cytophagales</taxon>
        <taxon>Spirosomataceae</taxon>
        <taxon>Fibrella</taxon>
    </lineage>
</organism>
<keyword evidence="1" id="KW-0812">Transmembrane</keyword>
<dbReference type="GO" id="GO:0016020">
    <property type="term" value="C:membrane"/>
    <property type="evidence" value="ECO:0007669"/>
    <property type="project" value="InterPro"/>
</dbReference>
<evidence type="ECO:0000313" key="3">
    <source>
        <dbReference type="Proteomes" id="UP000664795"/>
    </source>
</evidence>
<comment type="caution">
    <text evidence="2">The sequence shown here is derived from an EMBL/GenBank/DDBJ whole genome shotgun (WGS) entry which is preliminary data.</text>
</comment>
<dbReference type="InterPro" id="IPR034804">
    <property type="entry name" value="SQR/QFR_C/D"/>
</dbReference>
<gene>
    <name evidence="2" type="ORF">J2I48_11770</name>
</gene>
<feature type="transmembrane region" description="Helical" evidence="1">
    <location>
        <begin position="181"/>
        <end position="201"/>
    </location>
</feature>
<sequence length="215" mass="23753">MVTAKPHTQSRTVWRNVHFASGLLLAVFVGTHLTNHLLVLISPAAHIAFMTAARVVYRNPLIEVVLLAAVLLQIVTGLSLVRKVWRVPKAGWGRLHVFSGLYLAFFLVIHLTAVLSGRYIFRLDTNLYFGAAGLNQFPLLLFFVPYYSLAILAFFTHVAAVHHKKMTRRVVGLSVSRQSQLILVVGIVLTISILYGLTGGFRGLSIPPSSSLLTR</sequence>
<dbReference type="EMBL" id="JAFMYU010000008">
    <property type="protein sequence ID" value="MBO0931679.1"/>
    <property type="molecule type" value="Genomic_DNA"/>
</dbReference>
<proteinExistence type="predicted"/>